<organism evidence="2 3">
    <name type="scientific">Ornithinibacter aureus</name>
    <dbReference type="NCBI Taxonomy" id="622664"/>
    <lineage>
        <taxon>Bacteria</taxon>
        <taxon>Bacillati</taxon>
        <taxon>Actinomycetota</taxon>
        <taxon>Actinomycetes</taxon>
        <taxon>Micrococcales</taxon>
        <taxon>Intrasporangiaceae</taxon>
        <taxon>Ornithinibacter</taxon>
    </lineage>
</organism>
<sequence>MTTTPDPAVVAALHGQALTAWAQMMPKLLEPSLVAAVDAAGRVILEALADGHKLLIVGNGGSAAMSSHVAAEFAGKCVLDREPLPAISLAESSTVITALGNDYGFDEVFARGVRAHGRPGDVLLAMSTSGTSPNVVAALGVARERGLHTILLTGESALADGSVDHVLRAPSSYTPRIQEVHLMWSHAWCEGVDTAWVGRG</sequence>
<gene>
    <name evidence="2" type="ORF">GCM10023153_03810</name>
</gene>
<dbReference type="InterPro" id="IPR046348">
    <property type="entry name" value="SIS_dom_sf"/>
</dbReference>
<reference evidence="3" key="1">
    <citation type="journal article" date="2019" name="Int. J. Syst. Evol. Microbiol.">
        <title>The Global Catalogue of Microorganisms (GCM) 10K type strain sequencing project: providing services to taxonomists for standard genome sequencing and annotation.</title>
        <authorList>
            <consortium name="The Broad Institute Genomics Platform"/>
            <consortium name="The Broad Institute Genome Sequencing Center for Infectious Disease"/>
            <person name="Wu L."/>
            <person name="Ma J."/>
        </authorList>
    </citation>
    <scope>NUCLEOTIDE SEQUENCE [LARGE SCALE GENOMIC DNA]</scope>
    <source>
        <strain evidence="3">JCM 17738</strain>
    </source>
</reference>
<dbReference type="PROSITE" id="PS51464">
    <property type="entry name" value="SIS"/>
    <property type="match status" value="1"/>
</dbReference>
<accession>A0ABP8JC35</accession>
<comment type="caution">
    <text evidence="2">The sequence shown here is derived from an EMBL/GenBank/DDBJ whole genome shotgun (WGS) entry which is preliminary data.</text>
</comment>
<keyword evidence="3" id="KW-1185">Reference proteome</keyword>
<dbReference type="CDD" id="cd05006">
    <property type="entry name" value="SIS_GmhA"/>
    <property type="match status" value="1"/>
</dbReference>
<dbReference type="InterPro" id="IPR050099">
    <property type="entry name" value="SIS_GmhA/DiaA_subfam"/>
</dbReference>
<evidence type="ECO:0000259" key="1">
    <source>
        <dbReference type="PROSITE" id="PS51464"/>
    </source>
</evidence>
<dbReference type="EMBL" id="BAABFX010000009">
    <property type="protein sequence ID" value="GAA4388505.1"/>
    <property type="molecule type" value="Genomic_DNA"/>
</dbReference>
<dbReference type="PANTHER" id="PTHR30390">
    <property type="entry name" value="SEDOHEPTULOSE 7-PHOSPHATE ISOMERASE / DNAA INITIATOR-ASSOCIATING FACTOR FOR REPLICATION INITIATION"/>
    <property type="match status" value="1"/>
</dbReference>
<evidence type="ECO:0000313" key="2">
    <source>
        <dbReference type="EMBL" id="GAA4388505.1"/>
    </source>
</evidence>
<keyword evidence="2" id="KW-0413">Isomerase</keyword>
<name>A0ABP8JC35_9MICO</name>
<evidence type="ECO:0000313" key="3">
    <source>
        <dbReference type="Proteomes" id="UP001500390"/>
    </source>
</evidence>
<dbReference type="Pfam" id="PF13580">
    <property type="entry name" value="SIS_2"/>
    <property type="match status" value="1"/>
</dbReference>
<dbReference type="RefSeq" id="WP_159899047.1">
    <property type="nucleotide sequence ID" value="NZ_BAABFX010000009.1"/>
</dbReference>
<proteinExistence type="predicted"/>
<protein>
    <submittedName>
        <fullName evidence="2">Phosphoheptose isomerase</fullName>
    </submittedName>
</protein>
<dbReference type="SUPFAM" id="SSF53697">
    <property type="entry name" value="SIS domain"/>
    <property type="match status" value="1"/>
</dbReference>
<dbReference type="Proteomes" id="UP001500390">
    <property type="component" value="Unassembled WGS sequence"/>
</dbReference>
<feature type="domain" description="SIS" evidence="1">
    <location>
        <begin position="44"/>
        <end position="200"/>
    </location>
</feature>
<dbReference type="GO" id="GO:0016853">
    <property type="term" value="F:isomerase activity"/>
    <property type="evidence" value="ECO:0007669"/>
    <property type="project" value="UniProtKB-KW"/>
</dbReference>
<dbReference type="InterPro" id="IPR035461">
    <property type="entry name" value="GmhA/DiaA"/>
</dbReference>
<dbReference type="InterPro" id="IPR001347">
    <property type="entry name" value="SIS_dom"/>
</dbReference>
<dbReference type="PANTHER" id="PTHR30390:SF6">
    <property type="entry name" value="DNAA INITIATOR-ASSOCIATING PROTEIN DIAA"/>
    <property type="match status" value="1"/>
</dbReference>
<dbReference type="Gene3D" id="3.40.50.10490">
    <property type="entry name" value="Glucose-6-phosphate isomerase like protein, domain 1"/>
    <property type="match status" value="1"/>
</dbReference>